<dbReference type="OrthoDB" id="5377414at2"/>
<accession>A0A292YDS0</accession>
<evidence type="ECO:0000256" key="7">
    <source>
        <dbReference type="SAM" id="Coils"/>
    </source>
</evidence>
<dbReference type="GO" id="GO:0016036">
    <property type="term" value="P:cellular response to phosphate starvation"/>
    <property type="evidence" value="ECO:0007669"/>
    <property type="project" value="TreeGrafter"/>
</dbReference>
<dbReference type="Gene3D" id="3.30.565.10">
    <property type="entry name" value="Histidine kinase-like ATPase, C-terminal domain"/>
    <property type="match status" value="1"/>
</dbReference>
<dbReference type="PROSITE" id="PS50109">
    <property type="entry name" value="HIS_KIN"/>
    <property type="match status" value="1"/>
</dbReference>
<name>A0A292YDS0_9BACT</name>
<evidence type="ECO:0000256" key="3">
    <source>
        <dbReference type="ARBA" id="ARBA00022553"/>
    </source>
</evidence>
<dbReference type="InterPro" id="IPR036097">
    <property type="entry name" value="HisK_dim/P_sf"/>
</dbReference>
<dbReference type="PRINTS" id="PR00344">
    <property type="entry name" value="BCTRLSENSOR"/>
</dbReference>
<reference evidence="9 10" key="1">
    <citation type="journal article" date="2017" name="Syst. Appl. Microbiol.">
        <title>Lebetimonas natsushimae sp. nov., a novel strictly anaerobic, moderately thermophilic chemoautotroph isolated from a deep-sea hydrothermal vent polychaete nest in the Mid-Okinawa Trough.</title>
        <authorList>
            <person name="Nagata R."/>
            <person name="Takaki Y."/>
            <person name="Tame A."/>
            <person name="Nunoura T."/>
            <person name="Muto H."/>
            <person name="Mino S."/>
            <person name="Sawayama S."/>
            <person name="Takai K."/>
            <person name="Nakagawa S."/>
        </authorList>
    </citation>
    <scope>NUCLEOTIDE SEQUENCE [LARGE SCALE GENOMIC DNA]</scope>
    <source>
        <strain evidence="9 10">HS1857</strain>
    </source>
</reference>
<dbReference type="GO" id="GO:0004721">
    <property type="term" value="F:phosphoprotein phosphatase activity"/>
    <property type="evidence" value="ECO:0007669"/>
    <property type="project" value="TreeGrafter"/>
</dbReference>
<dbReference type="AlphaFoldDB" id="A0A292YDS0"/>
<keyword evidence="7" id="KW-0175">Coiled coil</keyword>
<comment type="caution">
    <text evidence="9">The sequence shown here is derived from an EMBL/GenBank/DDBJ whole genome shotgun (WGS) entry which is preliminary data.</text>
</comment>
<dbReference type="InterPro" id="IPR005467">
    <property type="entry name" value="His_kinase_dom"/>
</dbReference>
<feature type="domain" description="Histidine kinase" evidence="8">
    <location>
        <begin position="47"/>
        <end position="248"/>
    </location>
</feature>
<keyword evidence="10" id="KW-1185">Reference proteome</keyword>
<feature type="coiled-coil region" evidence="7">
    <location>
        <begin position="10"/>
        <end position="37"/>
    </location>
</feature>
<keyword evidence="6" id="KW-0902">Two-component regulatory system</keyword>
<keyword evidence="4" id="KW-0808">Transferase</keyword>
<dbReference type="SUPFAM" id="SSF55874">
    <property type="entry name" value="ATPase domain of HSP90 chaperone/DNA topoisomerase II/histidine kinase"/>
    <property type="match status" value="1"/>
</dbReference>
<dbReference type="Pfam" id="PF00512">
    <property type="entry name" value="HisKA"/>
    <property type="match status" value="1"/>
</dbReference>
<keyword evidence="3" id="KW-0597">Phosphoprotein</keyword>
<organism evidence="9 10">
    <name type="scientific">Lebetimonas natsushimae</name>
    <dbReference type="NCBI Taxonomy" id="1936991"/>
    <lineage>
        <taxon>Bacteria</taxon>
        <taxon>Pseudomonadati</taxon>
        <taxon>Campylobacterota</taxon>
        <taxon>Epsilonproteobacteria</taxon>
        <taxon>Nautiliales</taxon>
        <taxon>Nautiliaceae</taxon>
        <taxon>Lebetimonas</taxon>
    </lineage>
</organism>
<evidence type="ECO:0000256" key="5">
    <source>
        <dbReference type="ARBA" id="ARBA00022777"/>
    </source>
</evidence>
<dbReference type="InterPro" id="IPR036890">
    <property type="entry name" value="HATPase_C_sf"/>
</dbReference>
<dbReference type="InterPro" id="IPR003661">
    <property type="entry name" value="HisK_dim/P_dom"/>
</dbReference>
<dbReference type="Gene3D" id="1.10.287.130">
    <property type="match status" value="1"/>
</dbReference>
<evidence type="ECO:0000256" key="4">
    <source>
        <dbReference type="ARBA" id="ARBA00022679"/>
    </source>
</evidence>
<dbReference type="GO" id="GO:0000155">
    <property type="term" value="F:phosphorelay sensor kinase activity"/>
    <property type="evidence" value="ECO:0007669"/>
    <property type="project" value="InterPro"/>
</dbReference>
<dbReference type="EMBL" id="BDME01000002">
    <property type="protein sequence ID" value="GAX87798.1"/>
    <property type="molecule type" value="Genomic_DNA"/>
</dbReference>
<evidence type="ECO:0000313" key="10">
    <source>
        <dbReference type="Proteomes" id="UP000217944"/>
    </source>
</evidence>
<dbReference type="Pfam" id="PF02518">
    <property type="entry name" value="HATPase_c"/>
    <property type="match status" value="1"/>
</dbReference>
<dbReference type="SMART" id="SM00388">
    <property type="entry name" value="HisKA"/>
    <property type="match status" value="1"/>
</dbReference>
<dbReference type="PANTHER" id="PTHR45453">
    <property type="entry name" value="PHOSPHATE REGULON SENSOR PROTEIN PHOR"/>
    <property type="match status" value="1"/>
</dbReference>
<comment type="catalytic activity">
    <reaction evidence="1">
        <text>ATP + protein L-histidine = ADP + protein N-phospho-L-histidine.</text>
        <dbReference type="EC" id="2.7.13.3"/>
    </reaction>
</comment>
<dbReference type="InterPro" id="IPR003594">
    <property type="entry name" value="HATPase_dom"/>
</dbReference>
<evidence type="ECO:0000256" key="2">
    <source>
        <dbReference type="ARBA" id="ARBA00012438"/>
    </source>
</evidence>
<evidence type="ECO:0000259" key="8">
    <source>
        <dbReference type="PROSITE" id="PS50109"/>
    </source>
</evidence>
<protein>
    <recommendedName>
        <fullName evidence="2">histidine kinase</fullName>
        <ecNumber evidence="2">2.7.13.3</ecNumber>
    </recommendedName>
</protein>
<dbReference type="CDD" id="cd00082">
    <property type="entry name" value="HisKA"/>
    <property type="match status" value="1"/>
</dbReference>
<dbReference type="EC" id="2.7.13.3" evidence="2"/>
<dbReference type="SUPFAM" id="SSF47384">
    <property type="entry name" value="Homodimeric domain of signal transducing histidine kinase"/>
    <property type="match status" value="1"/>
</dbReference>
<dbReference type="CDD" id="cd00075">
    <property type="entry name" value="HATPase"/>
    <property type="match status" value="1"/>
</dbReference>
<dbReference type="RefSeq" id="WP_096259242.1">
    <property type="nucleotide sequence ID" value="NZ_BDME01000002.1"/>
</dbReference>
<dbReference type="SMART" id="SM00387">
    <property type="entry name" value="HATPase_c"/>
    <property type="match status" value="1"/>
</dbReference>
<evidence type="ECO:0000313" key="9">
    <source>
        <dbReference type="EMBL" id="GAX87798.1"/>
    </source>
</evidence>
<evidence type="ECO:0000256" key="6">
    <source>
        <dbReference type="ARBA" id="ARBA00023012"/>
    </source>
</evidence>
<gene>
    <name evidence="9" type="ORF">LNAT_P1095</name>
</gene>
<evidence type="ECO:0000256" key="1">
    <source>
        <dbReference type="ARBA" id="ARBA00000085"/>
    </source>
</evidence>
<proteinExistence type="predicted"/>
<dbReference type="GO" id="GO:0005886">
    <property type="term" value="C:plasma membrane"/>
    <property type="evidence" value="ECO:0007669"/>
    <property type="project" value="TreeGrafter"/>
</dbReference>
<keyword evidence="5" id="KW-0418">Kinase</keyword>
<dbReference type="InterPro" id="IPR050351">
    <property type="entry name" value="BphY/WalK/GraS-like"/>
</dbReference>
<dbReference type="InterPro" id="IPR004358">
    <property type="entry name" value="Sig_transdc_His_kin-like_C"/>
</dbReference>
<dbReference type="PANTHER" id="PTHR45453:SF1">
    <property type="entry name" value="PHOSPHATE REGULON SENSOR PROTEIN PHOR"/>
    <property type="match status" value="1"/>
</dbReference>
<dbReference type="Proteomes" id="UP000217944">
    <property type="component" value="Unassembled WGS sequence"/>
</dbReference>
<sequence>MKNKIKNLFCKNKKKEIEKLKKQIKKLELENKKLAKINEFKDDVISAISHEFKNPISIINGYIETILVNRLDEKTNQKFLEKIHKNSARLSELIDRLYLVTKLENQKLKPDFQNIGLDSLIKELIKSFDEERIILNLKPVTITADRNLIEIAISNLISNALKYSKDKVTINLNENKLEVIDKGIGIEKEKLDLITKKFYRIAKNDWDNSLGLGLYITKKILDMHNFSLNIESQKKKGSRFSIILKEDKESLPQ</sequence>